<sequence length="366" mass="42697">MNGIYLSQDLTHAYGILEKINKQINEFEKNDFHMTRHINGKRNIVHLLRNLVPFFSEQYFNTKNINWKNFDFVYIRKGAVLDKSVVNLVRKAKRLNPSIIIILEVPTYPYLDEFNGLVKLDIMMKERIWTRELSKYVDRIVTYSDDREIFGIECINISNAYEFTTMKFDSKKVGQSINLLGVATLCFYHGYDRLIEGLKNYYADDKKKTEVSFTLIGDGPVLKKYQKMVTDYKLDHAVHLKGRKKLSELEDYYQAADIGVDSLARHRSGVSYNSSLKGKEYLAKGLPIISGVATDLDERKLPFYYRVPSDDTPIEISDIVHWYEQLLNDKSKNQLSQEIYLYGKSNFTFDKTFSPVIEYLKGVMHE</sequence>
<dbReference type="RefSeq" id="WP_207111191.1">
    <property type="nucleotide sequence ID" value="NZ_JAFLWD010000006.1"/>
</dbReference>
<dbReference type="SUPFAM" id="SSF53756">
    <property type="entry name" value="UDP-Glycosyltransferase/glycogen phosphorylase"/>
    <property type="match status" value="1"/>
</dbReference>
<proteinExistence type="predicted"/>
<evidence type="ECO:0000313" key="2">
    <source>
        <dbReference type="EMBL" id="MBO0439082.1"/>
    </source>
</evidence>
<dbReference type="EMBL" id="JAFLWD010000006">
    <property type="protein sequence ID" value="MBO0439082.1"/>
    <property type="molecule type" value="Genomic_DNA"/>
</dbReference>
<comment type="caution">
    <text evidence="2">The sequence shown here is derived from an EMBL/GenBank/DDBJ whole genome shotgun (WGS) entry which is preliminary data.</text>
</comment>
<evidence type="ECO:0000313" key="3">
    <source>
        <dbReference type="Proteomes" id="UP000664632"/>
    </source>
</evidence>
<evidence type="ECO:0000259" key="1">
    <source>
        <dbReference type="Pfam" id="PF00534"/>
    </source>
</evidence>
<organism evidence="2 3">
    <name type="scientific">Candidatus Enterococcus ikei</name>
    <dbReference type="NCBI Taxonomy" id="2815326"/>
    <lineage>
        <taxon>Bacteria</taxon>
        <taxon>Bacillati</taxon>
        <taxon>Bacillota</taxon>
        <taxon>Bacilli</taxon>
        <taxon>Lactobacillales</taxon>
        <taxon>Enterococcaceae</taxon>
        <taxon>Enterococcus</taxon>
    </lineage>
</organism>
<name>A0ABS3GV02_9ENTE</name>
<keyword evidence="3" id="KW-1185">Reference proteome</keyword>
<gene>
    <name evidence="2" type="ORF">JZO69_01755</name>
</gene>
<dbReference type="InterPro" id="IPR001296">
    <property type="entry name" value="Glyco_trans_1"/>
</dbReference>
<accession>A0ABS3GV02</accession>
<reference evidence="2 3" key="1">
    <citation type="submission" date="2021-03" db="EMBL/GenBank/DDBJ databases">
        <title>Enterococcal diversity collection.</title>
        <authorList>
            <person name="Gilmore M.S."/>
            <person name="Schwartzman J."/>
            <person name="Van Tyne D."/>
            <person name="Martin M."/>
            <person name="Earl A.M."/>
            <person name="Manson A.L."/>
            <person name="Straub T."/>
            <person name="Salamzade R."/>
            <person name="Saavedra J."/>
            <person name="Lebreton F."/>
            <person name="Prichula J."/>
            <person name="Schaufler K."/>
            <person name="Gaca A."/>
            <person name="Sgardioli B."/>
            <person name="Wagenaar J."/>
            <person name="Strong T."/>
        </authorList>
    </citation>
    <scope>NUCLEOTIDE SEQUENCE [LARGE SCALE GENOMIC DNA]</scope>
    <source>
        <strain evidence="2 3">DIV0869a</strain>
    </source>
</reference>
<dbReference type="Gene3D" id="3.40.50.2000">
    <property type="entry name" value="Glycogen Phosphorylase B"/>
    <property type="match status" value="1"/>
</dbReference>
<dbReference type="Pfam" id="PF00534">
    <property type="entry name" value="Glycos_transf_1"/>
    <property type="match status" value="1"/>
</dbReference>
<protein>
    <submittedName>
        <fullName evidence="2">Glycosyltransferase</fullName>
    </submittedName>
</protein>
<dbReference type="Proteomes" id="UP000664632">
    <property type="component" value="Unassembled WGS sequence"/>
</dbReference>
<feature type="domain" description="Glycosyl transferase family 1" evidence="1">
    <location>
        <begin position="165"/>
        <end position="259"/>
    </location>
</feature>